<keyword evidence="2" id="KW-0378">Hydrolase</keyword>
<dbReference type="InterPro" id="IPR027478">
    <property type="entry name" value="LdcA_N"/>
</dbReference>
<dbReference type="InterPro" id="IPR040449">
    <property type="entry name" value="Peptidase_S66_N"/>
</dbReference>
<feature type="active site" description="Charge relay system" evidence="3">
    <location>
        <position position="220"/>
    </location>
</feature>
<dbReference type="GO" id="GO:0016787">
    <property type="term" value="F:hydrolase activity"/>
    <property type="evidence" value="ECO:0007669"/>
    <property type="project" value="UniProtKB-KW"/>
</dbReference>
<reference evidence="6 7" key="1">
    <citation type="journal article" date="2016" name="Nat. Commun.">
        <title>Thousands of microbial genomes shed light on interconnected biogeochemical processes in an aquifer system.</title>
        <authorList>
            <person name="Anantharaman K."/>
            <person name="Brown C.T."/>
            <person name="Hug L.A."/>
            <person name="Sharon I."/>
            <person name="Castelle C.J."/>
            <person name="Probst A.J."/>
            <person name="Thomas B.C."/>
            <person name="Singh A."/>
            <person name="Wilkins M.J."/>
            <person name="Karaoz U."/>
            <person name="Brodie E.L."/>
            <person name="Williams K.H."/>
            <person name="Hubbard S.S."/>
            <person name="Banfield J.F."/>
        </authorList>
    </citation>
    <scope>NUCLEOTIDE SEQUENCE [LARGE SCALE GENOMIC DNA]</scope>
</reference>
<feature type="domain" description="LD-carboxypeptidase C-terminal" evidence="5">
    <location>
        <begin position="180"/>
        <end position="303"/>
    </location>
</feature>
<proteinExistence type="inferred from homology"/>
<dbReference type="CDD" id="cd07025">
    <property type="entry name" value="Peptidase_S66"/>
    <property type="match status" value="1"/>
</dbReference>
<feature type="active site" description="Charge relay system" evidence="3">
    <location>
        <position position="290"/>
    </location>
</feature>
<dbReference type="STRING" id="1798377.A2872_03285"/>
<dbReference type="Gene3D" id="3.50.30.60">
    <property type="entry name" value="LD-carboxypeptidase A C-terminal domain-like"/>
    <property type="match status" value="1"/>
</dbReference>
<evidence type="ECO:0000256" key="2">
    <source>
        <dbReference type="ARBA" id="ARBA00022801"/>
    </source>
</evidence>
<evidence type="ECO:0000259" key="4">
    <source>
        <dbReference type="Pfam" id="PF02016"/>
    </source>
</evidence>
<accession>A0A1F5Z5W6</accession>
<evidence type="ECO:0000313" key="7">
    <source>
        <dbReference type="Proteomes" id="UP000178681"/>
    </source>
</evidence>
<dbReference type="EMBL" id="MFJG01000001">
    <property type="protein sequence ID" value="OGG07838.1"/>
    <property type="molecule type" value="Genomic_DNA"/>
</dbReference>
<evidence type="ECO:0000256" key="3">
    <source>
        <dbReference type="PIRSR" id="PIRSR028757-1"/>
    </source>
</evidence>
<evidence type="ECO:0000313" key="6">
    <source>
        <dbReference type="EMBL" id="OGG07838.1"/>
    </source>
</evidence>
<dbReference type="Pfam" id="PF02016">
    <property type="entry name" value="Peptidase_S66"/>
    <property type="match status" value="1"/>
</dbReference>
<comment type="caution">
    <text evidence="6">The sequence shown here is derived from an EMBL/GenBank/DDBJ whole genome shotgun (WGS) entry which is preliminary data.</text>
</comment>
<dbReference type="Pfam" id="PF17676">
    <property type="entry name" value="Peptidase_S66C"/>
    <property type="match status" value="1"/>
</dbReference>
<dbReference type="InterPro" id="IPR003507">
    <property type="entry name" value="S66_fam"/>
</dbReference>
<dbReference type="InterPro" id="IPR040921">
    <property type="entry name" value="Peptidase_S66C"/>
</dbReference>
<evidence type="ECO:0008006" key="8">
    <source>
        <dbReference type="Google" id="ProtNLM"/>
    </source>
</evidence>
<gene>
    <name evidence="6" type="ORF">A2872_03285</name>
</gene>
<dbReference type="InterPro" id="IPR027461">
    <property type="entry name" value="Carboxypeptidase_A_C_sf"/>
</dbReference>
<dbReference type="InterPro" id="IPR029062">
    <property type="entry name" value="Class_I_gatase-like"/>
</dbReference>
<protein>
    <recommendedName>
        <fullName evidence="8">LD-carboxypeptidase</fullName>
    </recommendedName>
</protein>
<evidence type="ECO:0000259" key="5">
    <source>
        <dbReference type="Pfam" id="PF17676"/>
    </source>
</evidence>
<sequence>MTTIVKPKALQKGDTIALITPSEPVKTDSVAKVKRYLEKNGYKVKTGAHINKAIGDYVAGTPSERASDFNWAFSDPEIKAVFAVVGGMGMSQILEEVIFDVVAQNPKIFVGYSDMTTLQLPILIKTGLVTFHGPNALALPDFRQTGYTMSNFWRMLTSKDEKIIIKPQSVWQEIRPGPAEGVLFGGNLSCICKLLGTRYDPIAGLEKIYGPDQKYLLFWEEDYEQFSEITRNLWQLRNTGFFEKVSGMIIGKLTAVAEVDYQDFPPKKDLVKQATDPFNFPVLYGVDFGHEVPRATIPIGIKAFMDTKDRRFELLESGVI</sequence>
<feature type="domain" description="LD-carboxypeptidase N-terminal" evidence="4">
    <location>
        <begin position="16"/>
        <end position="133"/>
    </location>
</feature>
<organism evidence="6 7">
    <name type="scientific">Candidatus Gottesmanbacteria bacterium RIFCSPHIGHO2_01_FULL_42_12</name>
    <dbReference type="NCBI Taxonomy" id="1798377"/>
    <lineage>
        <taxon>Bacteria</taxon>
        <taxon>Candidatus Gottesmaniibacteriota</taxon>
    </lineage>
</organism>
<feature type="active site" description="Nucleophile" evidence="3">
    <location>
        <position position="113"/>
    </location>
</feature>
<comment type="similarity">
    <text evidence="1">Belongs to the peptidase S66 family.</text>
</comment>
<dbReference type="SUPFAM" id="SSF52317">
    <property type="entry name" value="Class I glutamine amidotransferase-like"/>
    <property type="match status" value="1"/>
</dbReference>
<dbReference type="PANTHER" id="PTHR30237">
    <property type="entry name" value="MURAMOYLTETRAPEPTIDE CARBOXYPEPTIDASE"/>
    <property type="match status" value="1"/>
</dbReference>
<evidence type="ECO:0000256" key="1">
    <source>
        <dbReference type="ARBA" id="ARBA00010233"/>
    </source>
</evidence>
<dbReference type="Proteomes" id="UP000178681">
    <property type="component" value="Unassembled WGS sequence"/>
</dbReference>
<dbReference type="Gene3D" id="3.40.50.10740">
    <property type="entry name" value="Class I glutamine amidotransferase-like"/>
    <property type="match status" value="1"/>
</dbReference>
<name>A0A1F5Z5W6_9BACT</name>
<dbReference type="SUPFAM" id="SSF141986">
    <property type="entry name" value="LD-carboxypeptidase A C-terminal domain-like"/>
    <property type="match status" value="1"/>
</dbReference>
<dbReference type="AlphaFoldDB" id="A0A1F5Z5W6"/>
<dbReference type="PIRSF" id="PIRSF028757">
    <property type="entry name" value="LD-carboxypeptidase"/>
    <property type="match status" value="1"/>
</dbReference>